<keyword evidence="3" id="KW-0804">Transcription</keyword>
<dbReference type="PROSITE" id="PS50949">
    <property type="entry name" value="HTH_GNTR"/>
    <property type="match status" value="1"/>
</dbReference>
<evidence type="ECO:0000256" key="1">
    <source>
        <dbReference type="ARBA" id="ARBA00023015"/>
    </source>
</evidence>
<name>A0ABV1ENV5_9FIRM</name>
<dbReference type="InterPro" id="IPR000524">
    <property type="entry name" value="Tscrpt_reg_HTH_GntR"/>
</dbReference>
<dbReference type="Proteomes" id="UP001440599">
    <property type="component" value="Unassembled WGS sequence"/>
</dbReference>
<evidence type="ECO:0000256" key="3">
    <source>
        <dbReference type="ARBA" id="ARBA00023163"/>
    </source>
</evidence>
<keyword evidence="2" id="KW-0238">DNA-binding</keyword>
<protein>
    <submittedName>
        <fullName evidence="5">GntR family transcriptional regulator</fullName>
    </submittedName>
</protein>
<dbReference type="Gene3D" id="1.10.10.10">
    <property type="entry name" value="Winged helix-like DNA-binding domain superfamily/Winged helix DNA-binding domain"/>
    <property type="match status" value="1"/>
</dbReference>
<dbReference type="PANTHER" id="PTHR43537:SF5">
    <property type="entry name" value="UXU OPERON TRANSCRIPTIONAL REGULATOR"/>
    <property type="match status" value="1"/>
</dbReference>
<dbReference type="SUPFAM" id="SSF48008">
    <property type="entry name" value="GntR ligand-binding domain-like"/>
    <property type="match status" value="1"/>
</dbReference>
<proteinExistence type="predicted"/>
<keyword evidence="1" id="KW-0805">Transcription regulation</keyword>
<sequence>MTTIKKVEKITAGEQVYQNLRENIVAHRWKENEKLPSELELANLYGVNRLTVRMALQRLNALGLVETRVGDGTYVKKFEFSDYISAAEDLFSDPKLMEDVCDFRKLIEKECAHLAALRASAAEFRELHELCDDYDAFKRNVAIPVTEADLKEMARRDCDFHAKVCLMSHNTLYSYCFTVARSTIEKYIALTLQKRLDTWEKKGVSPLEGDFRHRAILEAMEKKDFTLCDKLYDDMIDYNIEL</sequence>
<dbReference type="InterPro" id="IPR008920">
    <property type="entry name" value="TF_FadR/GntR_C"/>
</dbReference>
<feature type="domain" description="HTH gntR-type" evidence="4">
    <location>
        <begin position="10"/>
        <end position="78"/>
    </location>
</feature>
<evidence type="ECO:0000256" key="2">
    <source>
        <dbReference type="ARBA" id="ARBA00023125"/>
    </source>
</evidence>
<dbReference type="RefSeq" id="WP_349139842.1">
    <property type="nucleotide sequence ID" value="NZ_JBBMFT010000003.1"/>
</dbReference>
<dbReference type="Pfam" id="PF00392">
    <property type="entry name" value="GntR"/>
    <property type="match status" value="1"/>
</dbReference>
<reference evidence="5 6" key="1">
    <citation type="submission" date="2024-03" db="EMBL/GenBank/DDBJ databases">
        <title>Human intestinal bacterial collection.</title>
        <authorList>
            <person name="Pauvert C."/>
            <person name="Hitch T.C.A."/>
            <person name="Clavel T."/>
        </authorList>
    </citation>
    <scope>NUCLEOTIDE SEQUENCE [LARGE SCALE GENOMIC DNA]</scope>
    <source>
        <strain evidence="5 6">CLA-AP-H34</strain>
    </source>
</reference>
<dbReference type="PRINTS" id="PR00035">
    <property type="entry name" value="HTHGNTR"/>
</dbReference>
<evidence type="ECO:0000259" key="4">
    <source>
        <dbReference type="PROSITE" id="PS50949"/>
    </source>
</evidence>
<dbReference type="InterPro" id="IPR011711">
    <property type="entry name" value="GntR_C"/>
</dbReference>
<dbReference type="Pfam" id="PF07729">
    <property type="entry name" value="FCD"/>
    <property type="match status" value="1"/>
</dbReference>
<comment type="caution">
    <text evidence="5">The sequence shown here is derived from an EMBL/GenBank/DDBJ whole genome shotgun (WGS) entry which is preliminary data.</text>
</comment>
<keyword evidence="6" id="KW-1185">Reference proteome</keyword>
<dbReference type="InterPro" id="IPR036390">
    <property type="entry name" value="WH_DNA-bd_sf"/>
</dbReference>
<dbReference type="EMBL" id="JBBMFT010000003">
    <property type="protein sequence ID" value="MEQ2456255.1"/>
    <property type="molecule type" value="Genomic_DNA"/>
</dbReference>
<dbReference type="SMART" id="SM00345">
    <property type="entry name" value="HTH_GNTR"/>
    <property type="match status" value="1"/>
</dbReference>
<dbReference type="Gene3D" id="1.20.120.530">
    <property type="entry name" value="GntR ligand-binding domain-like"/>
    <property type="match status" value="1"/>
</dbReference>
<organism evidence="5 6">
    <name type="scientific">Flavonifractor hominis</name>
    <dbReference type="NCBI Taxonomy" id="3133178"/>
    <lineage>
        <taxon>Bacteria</taxon>
        <taxon>Bacillati</taxon>
        <taxon>Bacillota</taxon>
        <taxon>Clostridia</taxon>
        <taxon>Eubacteriales</taxon>
        <taxon>Oscillospiraceae</taxon>
        <taxon>Flavonifractor</taxon>
    </lineage>
</organism>
<accession>A0ABV1ENV5</accession>
<evidence type="ECO:0000313" key="5">
    <source>
        <dbReference type="EMBL" id="MEQ2456255.1"/>
    </source>
</evidence>
<dbReference type="CDD" id="cd07377">
    <property type="entry name" value="WHTH_GntR"/>
    <property type="match status" value="1"/>
</dbReference>
<dbReference type="SMART" id="SM00895">
    <property type="entry name" value="FCD"/>
    <property type="match status" value="1"/>
</dbReference>
<dbReference type="SUPFAM" id="SSF46785">
    <property type="entry name" value="Winged helix' DNA-binding domain"/>
    <property type="match status" value="1"/>
</dbReference>
<dbReference type="InterPro" id="IPR036388">
    <property type="entry name" value="WH-like_DNA-bd_sf"/>
</dbReference>
<dbReference type="PANTHER" id="PTHR43537">
    <property type="entry name" value="TRANSCRIPTIONAL REGULATOR, GNTR FAMILY"/>
    <property type="match status" value="1"/>
</dbReference>
<evidence type="ECO:0000313" key="6">
    <source>
        <dbReference type="Proteomes" id="UP001440599"/>
    </source>
</evidence>
<gene>
    <name evidence="5" type="ORF">WMO45_06945</name>
</gene>